<dbReference type="InterPro" id="IPR025198">
    <property type="entry name" value="PPK_N_dom"/>
</dbReference>
<dbReference type="GO" id="GO:0046872">
    <property type="term" value="F:metal ion binding"/>
    <property type="evidence" value="ECO:0007669"/>
    <property type="project" value="UniProtKB-KW"/>
</dbReference>
<organism evidence="12 13">
    <name type="scientific">Butyricimonas virosa</name>
    <dbReference type="NCBI Taxonomy" id="544645"/>
    <lineage>
        <taxon>Bacteria</taxon>
        <taxon>Pseudomonadati</taxon>
        <taxon>Bacteroidota</taxon>
        <taxon>Bacteroidia</taxon>
        <taxon>Bacteroidales</taxon>
        <taxon>Odoribacteraceae</taxon>
        <taxon>Butyricimonas</taxon>
    </lineage>
</organism>
<dbReference type="Gene3D" id="1.20.58.310">
    <property type="entry name" value="Polyphosphate kinase N-terminal domain"/>
    <property type="match status" value="1"/>
</dbReference>
<comment type="PTM">
    <text evidence="6 7">An intermediate of this reaction is the autophosphorylated ppk in which a phosphate is covalently linked to a histidine residue through a N-P bond.</text>
</comment>
<gene>
    <name evidence="12" type="primary">ppk1</name>
    <name evidence="6" type="synonym">ppk</name>
    <name evidence="12" type="ORF">DWZ68_07780</name>
</gene>
<dbReference type="Gene3D" id="3.30.870.10">
    <property type="entry name" value="Endonuclease Chain A"/>
    <property type="match status" value="2"/>
</dbReference>
<evidence type="ECO:0000259" key="10">
    <source>
        <dbReference type="Pfam" id="PF13090"/>
    </source>
</evidence>
<accession>A0A415QJN8</accession>
<dbReference type="Pfam" id="PF13089">
    <property type="entry name" value="PP_kinase_N"/>
    <property type="match status" value="1"/>
</dbReference>
<evidence type="ECO:0000256" key="1">
    <source>
        <dbReference type="ARBA" id="ARBA00022553"/>
    </source>
</evidence>
<evidence type="ECO:0000256" key="2">
    <source>
        <dbReference type="ARBA" id="ARBA00022679"/>
    </source>
</evidence>
<keyword evidence="5 6" id="KW-0067">ATP-binding</keyword>
<evidence type="ECO:0000259" key="8">
    <source>
        <dbReference type="Pfam" id="PF02503"/>
    </source>
</evidence>
<dbReference type="InterPro" id="IPR024953">
    <property type="entry name" value="PP_kinase_middle"/>
</dbReference>
<feature type="domain" description="Polyphosphate kinase C-terminal" evidence="10">
    <location>
        <begin position="499"/>
        <end position="667"/>
    </location>
</feature>
<sequence length="689" mass="80000">MLYNRELSWLSFNERVMQEAQDKSVPLIQRLRFLGIYSNNQDEFFKVRVANLERLDKKKKEKDKKLSGNLTSLELQRKVSEKVCESQKEFENTYTQILDEMVSHHIYVVHENALDENEKQFCRQYFSEKISPLLVPLMLRKSVRLPYLQDERIYHAVKMVNKNSTKNNRYAIIEIPHNSLSPRFIVLPSPNDNTRIIFIDDIIRLCLDDIFFMFSYDEISAYTFKFMRDAELTLDDDVSKSLVEKMEQGLNKRLYGRPVRLVYDEAMPGDLLNILTDKLGLSKSGNLTPGGRYHLMRDLMKFPKINPELEYEEVSPLRHPAFKPFSSVIDVIRKQDILLNYPYHTFNHFIDFMREAAMDPHTDSIYITLYRTAERSKIINTLINAAKNGKKVVVLLELLARFDEARNIDNAEALRQAGVKVIYGIPGLKVHCKLALVKRREGSQLKGYVHVGTGNFNEDTAKIYSDFSLFTANRTVAEDAERVFEFLQNNYKQLDTDLLLVSPYNMRERFESLIDNEIKNAKDGKKAYIYVKCNSLTDERMIGLLYKASKAGVRVRLIVRGACCLMPEVKGLSDNIRAISIVDKYLEHARLILFYNGGKEKAFILSADWMTRNLSRRVEVGIPIQDKTILNTLKNTFSIQWKDKVKARNLNLEVINQRVSPSSPDETDLQTRSQVALYNFYASQNETQK</sequence>
<feature type="binding site" evidence="6">
    <location>
        <position position="464"/>
    </location>
    <ligand>
        <name>ATP</name>
        <dbReference type="ChEBI" id="CHEBI:30616"/>
    </ligand>
</feature>
<evidence type="ECO:0000259" key="11">
    <source>
        <dbReference type="Pfam" id="PF17941"/>
    </source>
</evidence>
<dbReference type="SUPFAM" id="SSF143724">
    <property type="entry name" value="PHP14-like"/>
    <property type="match status" value="1"/>
</dbReference>
<name>A0A415QJN8_9BACT</name>
<dbReference type="SUPFAM" id="SSF140356">
    <property type="entry name" value="PPK N-terminal domain-like"/>
    <property type="match status" value="1"/>
</dbReference>
<dbReference type="Pfam" id="PF02503">
    <property type="entry name" value="PP_kinase"/>
    <property type="match status" value="1"/>
</dbReference>
<feature type="binding site" evidence="6">
    <location>
        <position position="40"/>
    </location>
    <ligand>
        <name>ATP</name>
        <dbReference type="ChEBI" id="CHEBI:30616"/>
    </ligand>
</feature>
<dbReference type="InterPro" id="IPR041108">
    <property type="entry name" value="PP_kinase_C_1"/>
</dbReference>
<keyword evidence="6" id="KW-0460">Magnesium</keyword>
<dbReference type="Pfam" id="PF13090">
    <property type="entry name" value="PP_kinase_C"/>
    <property type="match status" value="1"/>
</dbReference>
<dbReference type="GO" id="GO:0006799">
    <property type="term" value="P:polyphosphate biosynthetic process"/>
    <property type="evidence" value="ECO:0007669"/>
    <property type="project" value="UniProtKB-UniRule"/>
</dbReference>
<dbReference type="PIRSF" id="PIRSF015589">
    <property type="entry name" value="PP_kinase"/>
    <property type="match status" value="1"/>
</dbReference>
<evidence type="ECO:0000313" key="12">
    <source>
        <dbReference type="EMBL" id="RHM43923.1"/>
    </source>
</evidence>
<keyword evidence="1 6" id="KW-0597">Phosphoprotein</keyword>
<dbReference type="Pfam" id="PF17941">
    <property type="entry name" value="PP_kinase_C_1"/>
    <property type="match status" value="1"/>
</dbReference>
<comment type="caution">
    <text evidence="12">The sequence shown here is derived from an EMBL/GenBank/DDBJ whole genome shotgun (WGS) entry which is preliminary data.</text>
</comment>
<dbReference type="EC" id="2.7.4.1" evidence="6 7"/>
<comment type="cofactor">
    <cofactor evidence="6">
        <name>Mg(2+)</name>
        <dbReference type="ChEBI" id="CHEBI:18420"/>
    </cofactor>
</comment>
<reference evidence="12 13" key="1">
    <citation type="submission" date="2018-08" db="EMBL/GenBank/DDBJ databases">
        <title>A genome reference for cultivated species of the human gut microbiota.</title>
        <authorList>
            <person name="Zou Y."/>
            <person name="Xue W."/>
            <person name="Luo G."/>
        </authorList>
    </citation>
    <scope>NUCLEOTIDE SEQUENCE [LARGE SCALE GENOMIC DNA]</scope>
    <source>
        <strain evidence="12 13">AF34-33</strain>
    </source>
</reference>
<dbReference type="RefSeq" id="WP_087421842.1">
    <property type="nucleotide sequence ID" value="NZ_CABJDM010000007.1"/>
</dbReference>
<protein>
    <recommendedName>
        <fullName evidence="6 7">Polyphosphate kinase</fullName>
        <ecNumber evidence="6 7">2.7.4.1</ecNumber>
    </recommendedName>
    <alternativeName>
        <fullName evidence="6">ATP-polyphosphate phosphotransferase</fullName>
    </alternativeName>
    <alternativeName>
        <fullName evidence="6">Polyphosphoric acid kinase</fullName>
    </alternativeName>
</protein>
<keyword evidence="2 6" id="KW-0808">Transferase</keyword>
<feature type="binding site" evidence="6">
    <location>
        <position position="401"/>
    </location>
    <ligand>
        <name>Mg(2+)</name>
        <dbReference type="ChEBI" id="CHEBI:18420"/>
    </ligand>
</feature>
<dbReference type="NCBIfam" id="TIGR03705">
    <property type="entry name" value="poly_P_kin"/>
    <property type="match status" value="1"/>
</dbReference>
<feature type="domain" description="Polyphosphate kinase N-terminal" evidence="9">
    <location>
        <begin position="3"/>
        <end position="108"/>
    </location>
</feature>
<feature type="binding site" evidence="6">
    <location>
        <position position="588"/>
    </location>
    <ligand>
        <name>ATP</name>
        <dbReference type="ChEBI" id="CHEBI:30616"/>
    </ligand>
</feature>
<evidence type="ECO:0000259" key="9">
    <source>
        <dbReference type="Pfam" id="PF13089"/>
    </source>
</evidence>
<dbReference type="AlphaFoldDB" id="A0A415QJN8"/>
<dbReference type="Proteomes" id="UP000286038">
    <property type="component" value="Unassembled WGS sequence"/>
</dbReference>
<dbReference type="GO" id="GO:0008976">
    <property type="term" value="F:polyphosphate kinase activity"/>
    <property type="evidence" value="ECO:0007669"/>
    <property type="project" value="UniProtKB-UniRule"/>
</dbReference>
<dbReference type="GO" id="GO:0005524">
    <property type="term" value="F:ATP binding"/>
    <property type="evidence" value="ECO:0007669"/>
    <property type="project" value="UniProtKB-KW"/>
</dbReference>
<dbReference type="InterPro" id="IPR025200">
    <property type="entry name" value="PPK_C_dom2"/>
</dbReference>
<feature type="binding site" evidence="6">
    <location>
        <position position="371"/>
    </location>
    <ligand>
        <name>Mg(2+)</name>
        <dbReference type="ChEBI" id="CHEBI:18420"/>
    </ligand>
</feature>
<keyword evidence="4 6" id="KW-0418">Kinase</keyword>
<keyword evidence="6" id="KW-0479">Metal-binding</keyword>
<evidence type="ECO:0000256" key="4">
    <source>
        <dbReference type="ARBA" id="ARBA00022777"/>
    </source>
</evidence>
<feature type="active site" description="Phosphohistidine intermediate" evidence="6">
    <location>
        <position position="431"/>
    </location>
</feature>
<dbReference type="SUPFAM" id="SSF56024">
    <property type="entry name" value="Phospholipase D/nuclease"/>
    <property type="match status" value="2"/>
</dbReference>
<dbReference type="GO" id="GO:0009358">
    <property type="term" value="C:polyphosphate kinase complex"/>
    <property type="evidence" value="ECO:0007669"/>
    <property type="project" value="InterPro"/>
</dbReference>
<dbReference type="InterPro" id="IPR036830">
    <property type="entry name" value="PP_kinase_middle_dom_sf"/>
</dbReference>
<dbReference type="InterPro" id="IPR003414">
    <property type="entry name" value="PP_kinase"/>
</dbReference>
<proteinExistence type="inferred from homology"/>
<evidence type="ECO:0000256" key="3">
    <source>
        <dbReference type="ARBA" id="ARBA00022741"/>
    </source>
</evidence>
<dbReference type="PANTHER" id="PTHR30218:SF0">
    <property type="entry name" value="POLYPHOSPHATE KINASE"/>
    <property type="match status" value="1"/>
</dbReference>
<feature type="domain" description="Polyphosphate kinase C-terminal" evidence="11">
    <location>
        <begin position="328"/>
        <end position="492"/>
    </location>
</feature>
<feature type="binding site" evidence="6">
    <location>
        <position position="560"/>
    </location>
    <ligand>
        <name>ATP</name>
        <dbReference type="ChEBI" id="CHEBI:30616"/>
    </ligand>
</feature>
<comment type="function">
    <text evidence="6 7">Catalyzes the reversible transfer of the terminal phosphate of ATP to form a long-chain polyphosphate (polyP).</text>
</comment>
<dbReference type="HAMAP" id="MF_00347">
    <property type="entry name" value="Polyphosphate_kinase"/>
    <property type="match status" value="1"/>
</dbReference>
<feature type="domain" description="Polyphosphate kinase middle" evidence="8">
    <location>
        <begin position="118"/>
        <end position="302"/>
    </location>
</feature>
<comment type="catalytic activity">
    <reaction evidence="6 7">
        <text>[phosphate](n) + ATP = [phosphate](n+1) + ADP</text>
        <dbReference type="Rhea" id="RHEA:19573"/>
        <dbReference type="Rhea" id="RHEA-COMP:9859"/>
        <dbReference type="Rhea" id="RHEA-COMP:14280"/>
        <dbReference type="ChEBI" id="CHEBI:16838"/>
        <dbReference type="ChEBI" id="CHEBI:30616"/>
        <dbReference type="ChEBI" id="CHEBI:456216"/>
        <dbReference type="EC" id="2.7.4.1"/>
    </reaction>
</comment>
<dbReference type="InterPro" id="IPR036832">
    <property type="entry name" value="PPK_N_dom_sf"/>
</dbReference>
<dbReference type="PANTHER" id="PTHR30218">
    <property type="entry name" value="POLYPHOSPHATE KINASE"/>
    <property type="match status" value="1"/>
</dbReference>
<dbReference type="Gene3D" id="3.30.1840.10">
    <property type="entry name" value="Polyphosphate kinase middle domain"/>
    <property type="match status" value="1"/>
</dbReference>
<evidence type="ECO:0000256" key="5">
    <source>
        <dbReference type="ARBA" id="ARBA00022840"/>
    </source>
</evidence>
<evidence type="ECO:0000256" key="6">
    <source>
        <dbReference type="HAMAP-Rule" id="MF_00347"/>
    </source>
</evidence>
<evidence type="ECO:0000313" key="13">
    <source>
        <dbReference type="Proteomes" id="UP000286038"/>
    </source>
</evidence>
<dbReference type="EMBL" id="QRPV01000007">
    <property type="protein sequence ID" value="RHM43923.1"/>
    <property type="molecule type" value="Genomic_DNA"/>
</dbReference>
<comment type="similarity">
    <text evidence="6 7">Belongs to the polyphosphate kinase 1 (PPK1) family.</text>
</comment>
<dbReference type="NCBIfam" id="NF003917">
    <property type="entry name" value="PRK05443.1-1"/>
    <property type="match status" value="1"/>
</dbReference>
<evidence type="ECO:0000256" key="7">
    <source>
        <dbReference type="RuleBase" id="RU003800"/>
    </source>
</evidence>
<keyword evidence="3 6" id="KW-0547">Nucleotide-binding</keyword>